<dbReference type="PROSITE" id="PS50948">
    <property type="entry name" value="PAN"/>
    <property type="match status" value="1"/>
</dbReference>
<feature type="chain" id="PRO_5005190639" description="Apple domain-containing protein" evidence="1">
    <location>
        <begin position="22"/>
        <end position="762"/>
    </location>
</feature>
<name>A0A0G4GX24_VITBC</name>
<dbReference type="EMBL" id="CDMY01000859">
    <property type="protein sequence ID" value="CEM35568.1"/>
    <property type="molecule type" value="Genomic_DNA"/>
</dbReference>
<evidence type="ECO:0000313" key="3">
    <source>
        <dbReference type="EMBL" id="CEM35568.1"/>
    </source>
</evidence>
<reference evidence="3 4" key="1">
    <citation type="submission" date="2014-11" db="EMBL/GenBank/DDBJ databases">
        <authorList>
            <person name="Zhu J."/>
            <person name="Qi W."/>
            <person name="Song R."/>
        </authorList>
    </citation>
    <scope>NUCLEOTIDE SEQUENCE [LARGE SCALE GENOMIC DNA]</scope>
</reference>
<dbReference type="VEuPathDB" id="CryptoDB:Vbra_836"/>
<keyword evidence="1" id="KW-0732">Signal</keyword>
<feature type="signal peptide" evidence="1">
    <location>
        <begin position="1"/>
        <end position="21"/>
    </location>
</feature>
<organism evidence="3 4">
    <name type="scientific">Vitrella brassicaformis (strain CCMP3155)</name>
    <dbReference type="NCBI Taxonomy" id="1169540"/>
    <lineage>
        <taxon>Eukaryota</taxon>
        <taxon>Sar</taxon>
        <taxon>Alveolata</taxon>
        <taxon>Colpodellida</taxon>
        <taxon>Vitrellaceae</taxon>
        <taxon>Vitrella</taxon>
    </lineage>
</organism>
<dbReference type="Pfam" id="PF14295">
    <property type="entry name" value="PAN_4"/>
    <property type="match status" value="2"/>
</dbReference>
<evidence type="ECO:0000259" key="2">
    <source>
        <dbReference type="PROSITE" id="PS50948"/>
    </source>
</evidence>
<dbReference type="Proteomes" id="UP000041254">
    <property type="component" value="Unassembled WGS sequence"/>
</dbReference>
<keyword evidence="4" id="KW-1185">Reference proteome</keyword>
<sequence>MTWHFAARLAVSLLVVGHGQTAPDSRQTRGAEVCRRATCEKHELLYDPDCRDSEGSQRPHGCGALGLSCCRLCREGGAEELPEKLLQSASPAVAEQWRQKGTLPLCDEGKAARAALRAEVQQVQRYPIAADGNGENHLLFSTTVCNELGGTLDPTWFACCAPGCSKCDASSCGTRAEEEDGCCPEKIAEAGRSCHEGEAPCIADNYSPTYSSCEAAPGLLNAERTVCCPTTCGSCGKTGCDMLAGGSEECCDDAILKANNLCFENGVRRPPPCIPVRIKNLDPHAEPKVLSITVTSDTHLPSESESLLRHTYMQNDVVNLNLPRFPLFNVRAETTASTKAVRFATQDLRMTLGDHTRWTTRLDTMEPFFLCGGGSGKKVLSCFDEDVASLMEEQERQVSVTAIPLTYDGVEHLEGAFTATFALMNGEMLPQAPNSTFAECDASLVADGVVEEKEYGCGDTILTHIPSETDAGTGFLSNCGSFNASTHTRIFKFRIPPSTIPSKQTVAAALTVPREQTSVPNAMVALVSDCSGDGASSCIATSDESQGAAISPAACGNYECASIKRTLGAGTYYIVAGGLGGSSGLLELDIGCSQNVECFQFLPLNDLPFGEDLVKEPFPDYSEGECAEACLADTMCGGYTFLPQCTGNQANCCYLKSLKAVERGAEMVFSGRKVVLGDVDHCFAVKPNMDYGEGNNINEGDPFRNLQEGQCANKCVETDDCLAYQYIRNCEGTGTGTCCYLKNALAEPVEKVGTHFAGILLR</sequence>
<evidence type="ECO:0000313" key="4">
    <source>
        <dbReference type="Proteomes" id="UP000041254"/>
    </source>
</evidence>
<dbReference type="Gene3D" id="3.50.4.10">
    <property type="entry name" value="Hepatocyte Growth Factor"/>
    <property type="match status" value="1"/>
</dbReference>
<proteinExistence type="predicted"/>
<dbReference type="InParanoid" id="A0A0G4GX24"/>
<accession>A0A0G4GX24</accession>
<evidence type="ECO:0000256" key="1">
    <source>
        <dbReference type="SAM" id="SignalP"/>
    </source>
</evidence>
<protein>
    <recommendedName>
        <fullName evidence="2">Apple domain-containing protein</fullName>
    </recommendedName>
</protein>
<dbReference type="AlphaFoldDB" id="A0A0G4GX24"/>
<gene>
    <name evidence="3" type="ORF">Vbra_836</name>
</gene>
<dbReference type="InterPro" id="IPR003609">
    <property type="entry name" value="Pan_app"/>
</dbReference>
<feature type="domain" description="Apple" evidence="2">
    <location>
        <begin position="592"/>
        <end position="682"/>
    </location>
</feature>